<accession>A0A6H0Y1A0</accession>
<evidence type="ECO:0000313" key="3">
    <source>
        <dbReference type="Proteomes" id="UP000503462"/>
    </source>
</evidence>
<reference evidence="2 3" key="1">
    <citation type="journal article" date="2016" name="Sci. Rep.">
        <title>Peltaster fructicola genome reveals evolution from an invasive phytopathogen to an ectophytic parasite.</title>
        <authorList>
            <person name="Xu C."/>
            <person name="Chen H."/>
            <person name="Gleason M.L."/>
            <person name="Xu J.R."/>
            <person name="Liu H."/>
            <person name="Zhang R."/>
            <person name="Sun G."/>
        </authorList>
    </citation>
    <scope>NUCLEOTIDE SEQUENCE [LARGE SCALE GENOMIC DNA]</scope>
    <source>
        <strain evidence="2 3">LNHT1506</strain>
    </source>
</reference>
<sequence length="112" mass="12166">MASNTSYDYQKPSTIATRSLVTGTKPAETTSASSHDSDSHDRPTLQRNPTDHYQQAVSAATSKAVGAEEPAIPKPTLERQQSWKQTDMKRGHMEKILGSQSGAQNYTTTSPT</sequence>
<gene>
    <name evidence="2" type="ORF">AMS68_006300</name>
</gene>
<dbReference type="AlphaFoldDB" id="A0A6H0Y1A0"/>
<organism evidence="2 3">
    <name type="scientific">Peltaster fructicola</name>
    <dbReference type="NCBI Taxonomy" id="286661"/>
    <lineage>
        <taxon>Eukaryota</taxon>
        <taxon>Fungi</taxon>
        <taxon>Dikarya</taxon>
        <taxon>Ascomycota</taxon>
        <taxon>Pezizomycotina</taxon>
        <taxon>Dothideomycetes</taxon>
        <taxon>Dothideomycetes incertae sedis</taxon>
        <taxon>Peltaster</taxon>
    </lineage>
</organism>
<feature type="compositionally biased region" description="Polar residues" evidence="1">
    <location>
        <begin position="1"/>
        <end position="30"/>
    </location>
</feature>
<evidence type="ECO:0000313" key="2">
    <source>
        <dbReference type="EMBL" id="QIX00783.1"/>
    </source>
</evidence>
<proteinExistence type="predicted"/>
<feature type="compositionally biased region" description="Basic and acidic residues" evidence="1">
    <location>
        <begin position="35"/>
        <end position="44"/>
    </location>
</feature>
<evidence type="ECO:0000256" key="1">
    <source>
        <dbReference type="SAM" id="MobiDB-lite"/>
    </source>
</evidence>
<protein>
    <submittedName>
        <fullName evidence="2">Uncharacterized protein</fullName>
    </submittedName>
</protein>
<feature type="compositionally biased region" description="Polar residues" evidence="1">
    <location>
        <begin position="45"/>
        <end position="61"/>
    </location>
</feature>
<keyword evidence="3" id="KW-1185">Reference proteome</keyword>
<dbReference type="Proteomes" id="UP000503462">
    <property type="component" value="Chromosome 4"/>
</dbReference>
<name>A0A6H0Y1A0_9PEZI</name>
<dbReference type="EMBL" id="CP051142">
    <property type="protein sequence ID" value="QIX00783.1"/>
    <property type="molecule type" value="Genomic_DNA"/>
</dbReference>
<feature type="compositionally biased region" description="Polar residues" evidence="1">
    <location>
        <begin position="98"/>
        <end position="112"/>
    </location>
</feature>
<feature type="region of interest" description="Disordered" evidence="1">
    <location>
        <begin position="1"/>
        <end position="112"/>
    </location>
</feature>
<dbReference type="OrthoDB" id="3643646at2759"/>
<feature type="compositionally biased region" description="Basic and acidic residues" evidence="1">
    <location>
        <begin position="86"/>
        <end position="95"/>
    </location>
</feature>